<accession>A0A1M6E8M1</accession>
<keyword evidence="1" id="KW-0449">Lipoprotein</keyword>
<dbReference type="OrthoDB" id="725917at2"/>
<dbReference type="Pfam" id="PF12741">
    <property type="entry name" value="SusD-like"/>
    <property type="match status" value="1"/>
</dbReference>
<dbReference type="Gene3D" id="1.25.40.390">
    <property type="match status" value="1"/>
</dbReference>
<reference evidence="1 2" key="1">
    <citation type="submission" date="2016-11" db="EMBL/GenBank/DDBJ databases">
        <authorList>
            <person name="Jaros S."/>
            <person name="Januszkiewicz K."/>
            <person name="Wedrychowicz H."/>
        </authorList>
    </citation>
    <scope>NUCLEOTIDE SEQUENCE [LARGE SCALE GENOMIC DNA]</scope>
    <source>
        <strain evidence="1 2">DSM 25479</strain>
    </source>
</reference>
<dbReference type="SUPFAM" id="SSF48452">
    <property type="entry name" value="TPR-like"/>
    <property type="match status" value="1"/>
</dbReference>
<gene>
    <name evidence="1" type="ORF">SAMN05443429_10520</name>
</gene>
<dbReference type="PROSITE" id="PS51257">
    <property type="entry name" value="PROKAR_LIPOPROTEIN"/>
    <property type="match status" value="1"/>
</dbReference>
<dbReference type="STRING" id="1118202.SAMN05443429_10520"/>
<protein>
    <submittedName>
        <fullName evidence="1">Susd and RagB outer membrane lipoprotein</fullName>
    </submittedName>
</protein>
<proteinExistence type="predicted"/>
<dbReference type="InterPro" id="IPR024302">
    <property type="entry name" value="SusD-like"/>
</dbReference>
<dbReference type="RefSeq" id="WP_073179303.1">
    <property type="nucleotide sequence ID" value="NZ_FQYI01000005.1"/>
</dbReference>
<name>A0A1M6E8M1_9FLAO</name>
<dbReference type="AlphaFoldDB" id="A0A1M6E8M1"/>
<dbReference type="EMBL" id="FQYI01000005">
    <property type="protein sequence ID" value="SHI81781.1"/>
    <property type="molecule type" value="Genomic_DNA"/>
</dbReference>
<organism evidence="1 2">
    <name type="scientific">Cruoricaptor ignavus</name>
    <dbReference type="NCBI Taxonomy" id="1118202"/>
    <lineage>
        <taxon>Bacteria</taxon>
        <taxon>Pseudomonadati</taxon>
        <taxon>Bacteroidota</taxon>
        <taxon>Flavobacteriia</taxon>
        <taxon>Flavobacteriales</taxon>
        <taxon>Weeksellaceae</taxon>
        <taxon>Cruoricaptor</taxon>
    </lineage>
</organism>
<dbReference type="Proteomes" id="UP000184335">
    <property type="component" value="Unassembled WGS sequence"/>
</dbReference>
<sequence length="503" mass="56758">MKKILSTAIILSVISCTGDFDEINRDETKITIVDKSTVGQLYASSQFNGLILNRFRYQTSQSLFGDFYSQYFANFSQSFASDRYTMPGGWLNNTWNFFYQKGAPQIYEVLNKSKELELSEEYALALIWKVTMFHRMTDYFGPIPYSSIGTPGKSFEYDSQKDIYSQFFKELDEAIVILKNSSQATVFGANDQIYSGNVKKWLKYANTLKLRLAMRISDVSPAEARKFAEQAVADGVFTDVADEAWFKATASSNNPIGWTSQWDEYRMSAAMESILVGYSDPRLPVYFQPAQNGEYHGVRNGVNNTQMNKYNKNSVSRIGTFFYGEPGKLQKFIVMPAAEAYFLRAEGALLGWNMNGTAKDLYEEGIKKSLQQWGITGAAANTYVNSTATPKALNDQFNSPAVSSVPVKFSNDLEEQKHQVAMQKWLALFPNGWEAWSSLRKSDYPKIYDVINSDNADIPTTSKIKRLQFPGTEYTLNPDGVKTGINALNGKDSGATRLWWDVK</sequence>
<keyword evidence="2" id="KW-1185">Reference proteome</keyword>
<evidence type="ECO:0000313" key="1">
    <source>
        <dbReference type="EMBL" id="SHI81781.1"/>
    </source>
</evidence>
<evidence type="ECO:0000313" key="2">
    <source>
        <dbReference type="Proteomes" id="UP000184335"/>
    </source>
</evidence>
<dbReference type="InterPro" id="IPR011990">
    <property type="entry name" value="TPR-like_helical_dom_sf"/>
</dbReference>